<keyword evidence="7" id="KW-1185">Reference proteome</keyword>
<dbReference type="GO" id="GO:0006355">
    <property type="term" value="P:regulation of DNA-templated transcription"/>
    <property type="evidence" value="ECO:0007669"/>
    <property type="project" value="InterPro"/>
</dbReference>
<keyword evidence="1" id="KW-0805">Transcription regulation</keyword>
<dbReference type="SMR" id="A0A1J6IFZ7"/>
<dbReference type="PANTHER" id="PTHR31719">
    <property type="entry name" value="NAC TRANSCRIPTION FACTOR 56"/>
    <property type="match status" value="1"/>
</dbReference>
<evidence type="ECO:0000313" key="6">
    <source>
        <dbReference type="EMBL" id="OIS96662.1"/>
    </source>
</evidence>
<dbReference type="EMBL" id="MJEQ01037193">
    <property type="protein sequence ID" value="OIS96662.1"/>
    <property type="molecule type" value="Genomic_DNA"/>
</dbReference>
<dbReference type="Gramene" id="OIS96662">
    <property type="protein sequence ID" value="OIS96662"/>
    <property type="gene ID" value="A4A49_28203"/>
</dbReference>
<name>A0A1J6IFZ7_NICAT</name>
<dbReference type="InterPro" id="IPR036093">
    <property type="entry name" value="NAC_dom_sf"/>
</dbReference>
<dbReference type="SUPFAM" id="SSF101941">
    <property type="entry name" value="NAC domain"/>
    <property type="match status" value="1"/>
</dbReference>
<reference evidence="6" key="1">
    <citation type="submission" date="2016-11" db="EMBL/GenBank/DDBJ databases">
        <title>The genome of Nicotiana attenuata.</title>
        <authorList>
            <person name="Xu S."/>
            <person name="Brockmoeller T."/>
            <person name="Gaquerel E."/>
            <person name="Navarro A."/>
            <person name="Kuhl H."/>
            <person name="Gase K."/>
            <person name="Ling Z."/>
            <person name="Zhou W."/>
            <person name="Kreitzer C."/>
            <person name="Stanke M."/>
            <person name="Tang H."/>
            <person name="Lyons E."/>
            <person name="Pandey P."/>
            <person name="Pandey S.P."/>
            <person name="Timmermann B."/>
            <person name="Baldwin I.T."/>
        </authorList>
    </citation>
    <scope>NUCLEOTIDE SEQUENCE [LARGE SCALE GENOMIC DNA]</scope>
    <source>
        <strain evidence="6">UT</strain>
    </source>
</reference>
<dbReference type="STRING" id="49451.A0A1J6IFZ7"/>
<proteinExistence type="predicted"/>
<dbReference type="Pfam" id="PF02365">
    <property type="entry name" value="NAM"/>
    <property type="match status" value="1"/>
</dbReference>
<dbReference type="PROSITE" id="PS51005">
    <property type="entry name" value="NAC"/>
    <property type="match status" value="1"/>
</dbReference>
<gene>
    <name evidence="6" type="ORF">A4A49_28203</name>
</gene>
<feature type="domain" description="NAC" evidence="5">
    <location>
        <begin position="6"/>
        <end position="158"/>
    </location>
</feature>
<dbReference type="GO" id="GO:0003677">
    <property type="term" value="F:DNA binding"/>
    <property type="evidence" value="ECO:0007669"/>
    <property type="project" value="UniProtKB-KW"/>
</dbReference>
<protein>
    <recommendedName>
        <fullName evidence="5">NAC domain-containing protein</fullName>
    </recommendedName>
</protein>
<dbReference type="InterPro" id="IPR003441">
    <property type="entry name" value="NAC-dom"/>
</dbReference>
<accession>A0A1J6IFZ7</accession>
<evidence type="ECO:0000313" key="7">
    <source>
        <dbReference type="Proteomes" id="UP000187609"/>
    </source>
</evidence>
<keyword evidence="3" id="KW-0804">Transcription</keyword>
<keyword evidence="4" id="KW-0539">Nucleus</keyword>
<keyword evidence="2" id="KW-0238">DNA-binding</keyword>
<evidence type="ECO:0000256" key="3">
    <source>
        <dbReference type="ARBA" id="ARBA00023163"/>
    </source>
</evidence>
<evidence type="ECO:0000256" key="4">
    <source>
        <dbReference type="ARBA" id="ARBA00023242"/>
    </source>
</evidence>
<dbReference type="AlphaFoldDB" id="A0A1J6IFZ7"/>
<evidence type="ECO:0000256" key="1">
    <source>
        <dbReference type="ARBA" id="ARBA00023015"/>
    </source>
</evidence>
<organism evidence="6 7">
    <name type="scientific">Nicotiana attenuata</name>
    <name type="common">Coyote tobacco</name>
    <dbReference type="NCBI Taxonomy" id="49451"/>
    <lineage>
        <taxon>Eukaryota</taxon>
        <taxon>Viridiplantae</taxon>
        <taxon>Streptophyta</taxon>
        <taxon>Embryophyta</taxon>
        <taxon>Tracheophyta</taxon>
        <taxon>Spermatophyta</taxon>
        <taxon>Magnoliopsida</taxon>
        <taxon>eudicotyledons</taxon>
        <taxon>Gunneridae</taxon>
        <taxon>Pentapetalae</taxon>
        <taxon>asterids</taxon>
        <taxon>lamiids</taxon>
        <taxon>Solanales</taxon>
        <taxon>Solanaceae</taxon>
        <taxon>Nicotianoideae</taxon>
        <taxon>Nicotianeae</taxon>
        <taxon>Nicotiana</taxon>
    </lineage>
</organism>
<evidence type="ECO:0000259" key="5">
    <source>
        <dbReference type="PROSITE" id="PS51005"/>
    </source>
</evidence>
<dbReference type="PANTHER" id="PTHR31719:SF179">
    <property type="entry name" value="OS08G0148400 PROTEIN"/>
    <property type="match status" value="1"/>
</dbReference>
<comment type="caution">
    <text evidence="6">The sequence shown here is derived from an EMBL/GenBank/DDBJ whole genome shotgun (WGS) entry which is preliminary data.</text>
</comment>
<dbReference type="Gene3D" id="2.170.150.80">
    <property type="entry name" value="NAC domain"/>
    <property type="match status" value="1"/>
</dbReference>
<sequence length="177" mass="21097">MLMVSRLPSVRFYPTDAELIYFLRKFLKDESLPSECPIRLGEIYGDQPPWEISDHPEEKIGYFISSLKKRKESHKRFRPTCANGTWKGQTSADPIKNSKGNVVGFRKSYVYRTRSSKESKQDKINWLMREYYVGDDYFWENNSLPNQEKYYYNREKYEEWGSYGGKRSCSSNRRYVA</sequence>
<evidence type="ECO:0000256" key="2">
    <source>
        <dbReference type="ARBA" id="ARBA00023125"/>
    </source>
</evidence>
<dbReference type="Proteomes" id="UP000187609">
    <property type="component" value="Unassembled WGS sequence"/>
</dbReference>